<keyword evidence="2 10" id="KW-0813">Transport</keyword>
<comment type="similarity">
    <text evidence="10 11">Belongs to the TonB-dependent receptor family.</text>
</comment>
<keyword evidence="9 10" id="KW-0998">Cell outer membrane</keyword>
<gene>
    <name evidence="14" type="ORF">ACFSKP_00985</name>
</gene>
<dbReference type="InterPro" id="IPR000531">
    <property type="entry name" value="Beta-barrel_TonB"/>
</dbReference>
<name>A0ABW5CRZ3_9BACT</name>
<evidence type="ECO:0000259" key="12">
    <source>
        <dbReference type="Pfam" id="PF00593"/>
    </source>
</evidence>
<keyword evidence="3 10" id="KW-1134">Transmembrane beta strand</keyword>
<proteinExistence type="inferred from homology"/>
<organism evidence="14 15">
    <name type="scientific">Pontibacter ruber</name>
    <dbReference type="NCBI Taxonomy" id="1343895"/>
    <lineage>
        <taxon>Bacteria</taxon>
        <taxon>Pseudomonadati</taxon>
        <taxon>Bacteroidota</taxon>
        <taxon>Cytophagia</taxon>
        <taxon>Cytophagales</taxon>
        <taxon>Hymenobacteraceae</taxon>
        <taxon>Pontibacter</taxon>
    </lineage>
</organism>
<evidence type="ECO:0000256" key="6">
    <source>
        <dbReference type="ARBA" id="ARBA00023077"/>
    </source>
</evidence>
<evidence type="ECO:0000256" key="10">
    <source>
        <dbReference type="PROSITE-ProRule" id="PRU01360"/>
    </source>
</evidence>
<dbReference type="PANTHER" id="PTHR30069:SF29">
    <property type="entry name" value="HEMOGLOBIN AND HEMOGLOBIN-HAPTOGLOBIN-BINDING PROTEIN 1-RELATED"/>
    <property type="match status" value="1"/>
</dbReference>
<evidence type="ECO:0000256" key="5">
    <source>
        <dbReference type="ARBA" id="ARBA00022729"/>
    </source>
</evidence>
<comment type="subcellular location">
    <subcellularLocation>
        <location evidence="1 10">Cell outer membrane</location>
        <topology evidence="1 10">Multi-pass membrane protein</topology>
    </subcellularLocation>
</comment>
<dbReference type="InterPro" id="IPR037066">
    <property type="entry name" value="Plug_dom_sf"/>
</dbReference>
<dbReference type="Gene3D" id="2.40.170.20">
    <property type="entry name" value="TonB-dependent receptor, beta-barrel domain"/>
    <property type="match status" value="1"/>
</dbReference>
<dbReference type="InterPro" id="IPR036942">
    <property type="entry name" value="Beta-barrel_TonB_sf"/>
</dbReference>
<dbReference type="Pfam" id="PF13715">
    <property type="entry name" value="CarbopepD_reg_2"/>
    <property type="match status" value="1"/>
</dbReference>
<dbReference type="Gene3D" id="2.170.130.10">
    <property type="entry name" value="TonB-dependent receptor, plug domain"/>
    <property type="match status" value="1"/>
</dbReference>
<accession>A0ABW5CRZ3</accession>
<evidence type="ECO:0000256" key="8">
    <source>
        <dbReference type="ARBA" id="ARBA00023170"/>
    </source>
</evidence>
<dbReference type="InterPro" id="IPR039426">
    <property type="entry name" value="TonB-dep_rcpt-like"/>
</dbReference>
<dbReference type="EMBL" id="JBHUIM010000001">
    <property type="protein sequence ID" value="MFD2244808.1"/>
    <property type="molecule type" value="Genomic_DNA"/>
</dbReference>
<evidence type="ECO:0000256" key="11">
    <source>
        <dbReference type="RuleBase" id="RU003357"/>
    </source>
</evidence>
<comment type="caution">
    <text evidence="14">The sequence shown here is derived from an EMBL/GenBank/DDBJ whole genome shotgun (WGS) entry which is preliminary data.</text>
</comment>
<evidence type="ECO:0000256" key="2">
    <source>
        <dbReference type="ARBA" id="ARBA00022448"/>
    </source>
</evidence>
<evidence type="ECO:0000256" key="3">
    <source>
        <dbReference type="ARBA" id="ARBA00022452"/>
    </source>
</evidence>
<feature type="domain" description="TonB-dependent receptor plug" evidence="13">
    <location>
        <begin position="148"/>
        <end position="224"/>
    </location>
</feature>
<evidence type="ECO:0000313" key="14">
    <source>
        <dbReference type="EMBL" id="MFD2244808.1"/>
    </source>
</evidence>
<keyword evidence="5" id="KW-0732">Signal</keyword>
<keyword evidence="15" id="KW-1185">Reference proteome</keyword>
<keyword evidence="7 10" id="KW-0472">Membrane</keyword>
<dbReference type="RefSeq" id="WP_250429815.1">
    <property type="nucleotide sequence ID" value="NZ_JALPRR010000002.1"/>
</dbReference>
<evidence type="ECO:0000256" key="4">
    <source>
        <dbReference type="ARBA" id="ARBA00022692"/>
    </source>
</evidence>
<dbReference type="SUPFAM" id="SSF49464">
    <property type="entry name" value="Carboxypeptidase regulatory domain-like"/>
    <property type="match status" value="1"/>
</dbReference>
<dbReference type="Gene3D" id="2.60.40.1120">
    <property type="entry name" value="Carboxypeptidase-like, regulatory domain"/>
    <property type="match status" value="1"/>
</dbReference>
<dbReference type="InterPro" id="IPR008969">
    <property type="entry name" value="CarboxyPept-like_regulatory"/>
</dbReference>
<dbReference type="Pfam" id="PF07715">
    <property type="entry name" value="Plug"/>
    <property type="match status" value="1"/>
</dbReference>
<reference evidence="15" key="1">
    <citation type="journal article" date="2019" name="Int. J. Syst. Evol. Microbiol.">
        <title>The Global Catalogue of Microorganisms (GCM) 10K type strain sequencing project: providing services to taxonomists for standard genome sequencing and annotation.</title>
        <authorList>
            <consortium name="The Broad Institute Genomics Platform"/>
            <consortium name="The Broad Institute Genome Sequencing Center for Infectious Disease"/>
            <person name="Wu L."/>
            <person name="Ma J."/>
        </authorList>
    </citation>
    <scope>NUCLEOTIDE SEQUENCE [LARGE SCALE GENOMIC DNA]</scope>
    <source>
        <strain evidence="15">CGMCC 4.1782</strain>
    </source>
</reference>
<protein>
    <submittedName>
        <fullName evidence="14">TonB-dependent receptor domain-containing protein</fullName>
    </submittedName>
</protein>
<dbReference type="Proteomes" id="UP001597374">
    <property type="component" value="Unassembled WGS sequence"/>
</dbReference>
<sequence length="790" mass="89008">MRTLFYTYLYFVLLLLPAFPLAAQQPFTVSGRVLDAQNGQPLAGATVFLKERASVGGVSDQEGRYTLSAPAGNYTLAAKYIGYEQQEISLQLFQNRTVDIRLSPSTYQVQEVEIIGARQPTVTETPAMGQIDLPMESIKALPVLFGEADIIKTVQLLPGVKSGGEGNTGFYVRGGGADQNLVLLDDAVVYNPGHLFNFFSVFNSDAIRNTTLLKGNMPARYGGRLSSVLDIEIKQGDMTKTKAEGGIGLIASRLTVQGPLVKEKASYMVSGRRTYVDALFSPFLRDTEQGGVPYFFYDLNGKITYQLTEKDRLYFSGYYGKDVGSLKLSSGRFVADFHWGNATATARWNHLFNNRHFVNVTGALSDYNFLFGWDYGGISTAVETGVRNYTFKVDFDYTPSVRHQLQYGAIYTYHSLRPRTGSAETQEGETFSTGRVRTKFAHETALYVSDDWNVTDRLLLSLGLRSSYFLQVGPFNLYHYDENELAVDSVKYGDGEKVKDFHAWEPRIAARYKLSEQASVKAGYTRSAQYLHLVSNAYTTLPLDVWVPSSALVEPQRATQYALGYFHTFKKNQYEGSVEVYYKEMENQLEYREGYAAGPSNRDLEYEFVTGSGESYGVELFLRKNYGDLQGWVGYTLSYTNRTFPDLNQGKTFPARFDRRHDGSLVLTYKYNPRWTFGSTFVYGTGQATTLPVRRYIIEGTVNYQYGERNSFRMEPFHRLDLSATLAGNPGKKISSSWTFAIYNVYGRRNPFLYYIDSEGTPYGNDTNVQAKKVSIIPFPLPSVTWNFNL</sequence>
<dbReference type="SUPFAM" id="SSF56935">
    <property type="entry name" value="Porins"/>
    <property type="match status" value="1"/>
</dbReference>
<evidence type="ECO:0000259" key="13">
    <source>
        <dbReference type="Pfam" id="PF07715"/>
    </source>
</evidence>
<dbReference type="Pfam" id="PF00593">
    <property type="entry name" value="TonB_dep_Rec_b-barrel"/>
    <property type="match status" value="1"/>
</dbReference>
<evidence type="ECO:0000313" key="15">
    <source>
        <dbReference type="Proteomes" id="UP001597374"/>
    </source>
</evidence>
<keyword evidence="8 14" id="KW-0675">Receptor</keyword>
<keyword evidence="6 11" id="KW-0798">TonB box</keyword>
<feature type="domain" description="TonB-dependent receptor-like beta-barrel" evidence="12">
    <location>
        <begin position="288"/>
        <end position="745"/>
    </location>
</feature>
<evidence type="ECO:0000256" key="7">
    <source>
        <dbReference type="ARBA" id="ARBA00023136"/>
    </source>
</evidence>
<keyword evidence="4 10" id="KW-0812">Transmembrane</keyword>
<dbReference type="PROSITE" id="PS52016">
    <property type="entry name" value="TONB_DEPENDENT_REC_3"/>
    <property type="match status" value="1"/>
</dbReference>
<dbReference type="InterPro" id="IPR012910">
    <property type="entry name" value="Plug_dom"/>
</dbReference>
<dbReference type="PANTHER" id="PTHR30069">
    <property type="entry name" value="TONB-DEPENDENT OUTER MEMBRANE RECEPTOR"/>
    <property type="match status" value="1"/>
</dbReference>
<evidence type="ECO:0000256" key="9">
    <source>
        <dbReference type="ARBA" id="ARBA00023237"/>
    </source>
</evidence>
<evidence type="ECO:0000256" key="1">
    <source>
        <dbReference type="ARBA" id="ARBA00004571"/>
    </source>
</evidence>